<evidence type="ECO:0000313" key="2">
    <source>
        <dbReference type="EMBL" id="GCB89600.1"/>
    </source>
</evidence>
<accession>A0A401QW56</accession>
<feature type="region of interest" description="Disordered" evidence="1">
    <location>
        <begin position="61"/>
        <end position="91"/>
    </location>
</feature>
<dbReference type="AlphaFoldDB" id="A0A401QW56"/>
<name>A0A401QW56_STRNR</name>
<evidence type="ECO:0000313" key="3">
    <source>
        <dbReference type="Proteomes" id="UP000288351"/>
    </source>
</evidence>
<sequence length="91" mass="9768">MPDATLDAYGDALRTLVHDEGLAARLGVVDLRAAYGDPSYDEKPARIEAEHAPALQTLRAETRAGETARRLYRGVTRSDAAQGPAPLPWGP</sequence>
<protein>
    <submittedName>
        <fullName evidence="2">Uncharacterized protein</fullName>
    </submittedName>
</protein>
<evidence type="ECO:0000256" key="1">
    <source>
        <dbReference type="SAM" id="MobiDB-lite"/>
    </source>
</evidence>
<gene>
    <name evidence="2" type="ORF">SALB_02288</name>
</gene>
<dbReference type="RefSeq" id="WP_016574037.1">
    <property type="nucleotide sequence ID" value="NZ_BHXC01000006.1"/>
</dbReference>
<reference evidence="2 3" key="1">
    <citation type="journal article" date="2019" name="Microbiol. Resour. Announc.">
        <title>Draft Genome Sequence of the Most Traditional epsilon-Poly-l-Lysine Producer, Streptomyces albulus NBRC14147.</title>
        <authorList>
            <person name="Yamanaka K."/>
            <person name="Hamano Y."/>
        </authorList>
    </citation>
    <scope>NUCLEOTIDE SEQUENCE [LARGE SCALE GENOMIC DNA]</scope>
    <source>
        <strain evidence="2 3">NBRC 14147</strain>
    </source>
</reference>
<organism evidence="2 3">
    <name type="scientific">Streptomyces noursei</name>
    <name type="common">Streptomyces albulus</name>
    <dbReference type="NCBI Taxonomy" id="1971"/>
    <lineage>
        <taxon>Bacteria</taxon>
        <taxon>Bacillati</taxon>
        <taxon>Actinomycetota</taxon>
        <taxon>Actinomycetes</taxon>
        <taxon>Kitasatosporales</taxon>
        <taxon>Streptomycetaceae</taxon>
        <taxon>Streptomyces</taxon>
    </lineage>
</organism>
<dbReference type="Proteomes" id="UP000288351">
    <property type="component" value="Unassembled WGS sequence"/>
</dbReference>
<dbReference type="EMBL" id="BHXC01000006">
    <property type="protein sequence ID" value="GCB89600.1"/>
    <property type="molecule type" value="Genomic_DNA"/>
</dbReference>
<proteinExistence type="predicted"/>
<comment type="caution">
    <text evidence="2">The sequence shown here is derived from an EMBL/GenBank/DDBJ whole genome shotgun (WGS) entry which is preliminary data.</text>
</comment>